<feature type="transmembrane region" description="Helical" evidence="8">
    <location>
        <begin position="423"/>
        <end position="440"/>
    </location>
</feature>
<feature type="transmembrane region" description="Helical" evidence="8">
    <location>
        <begin position="533"/>
        <end position="555"/>
    </location>
</feature>
<evidence type="ECO:0000256" key="6">
    <source>
        <dbReference type="ARBA" id="ARBA00022989"/>
    </source>
</evidence>
<sequence length="563" mass="60287">MTEVMIAGPVRTSAFAKYRQGFNFWTLMPLLAIALFLILLIYPLVRMFVESLTGTDADVLGVYAELFSKAYYYESLINSLFIGVVVTILAGVVGVTVAYLVSRFNVPGKLFVRASVVLTLVSPPFIGAYSWILLFGANGLLRKGLEGVGIDLPSIVGIPGLIVVLTLQGLPFVFLMTSSALSNVDQSVEDGSINLGRTRTSTFFRAILPLLRSGISTGMLLVFVTAFADFGTPAIIGKNVRVFPTLVYNSYINEAQGANFSQAASLSVVLLVVCIGALLIQRSYGKRHSYGVAAVTPLAPIRLTGGKRALATAVVYAVILIAILPLLTVIVTSFLKTEFQRFTTEFTFDGYTTDPALLSSLGNTLMFTTIATVMCTVAGCLVGYVIARRRTRFGAAIDLLSMVPYAVAGVVFGIAFSMGFGSAPFFLAGTGTILVLAYFMRRLPYSIRAVSSLLSQLGTSAEEASVNLGVAPAKTFWRVTIPMIMPAVASGALLTWATVIREFNATAILYGSQTATMTVQVFSNVSYGHFENASAMGTILIIVSLIPVIILMTAFGKNEEILI</sequence>
<feature type="transmembrane region" description="Helical" evidence="8">
    <location>
        <begin position="310"/>
        <end position="335"/>
    </location>
</feature>
<evidence type="ECO:0000256" key="7">
    <source>
        <dbReference type="ARBA" id="ARBA00023136"/>
    </source>
</evidence>
<feature type="domain" description="ABC transmembrane type-1" evidence="9">
    <location>
        <begin position="76"/>
        <end position="281"/>
    </location>
</feature>
<feature type="transmembrane region" description="Helical" evidence="8">
    <location>
        <begin position="207"/>
        <end position="228"/>
    </location>
</feature>
<evidence type="ECO:0000256" key="5">
    <source>
        <dbReference type="ARBA" id="ARBA00022692"/>
    </source>
</evidence>
<dbReference type="PANTHER" id="PTHR43357">
    <property type="entry name" value="INNER MEMBRANE ABC TRANSPORTER PERMEASE PROTEIN YDCV"/>
    <property type="match status" value="1"/>
</dbReference>
<reference evidence="10 11" key="1">
    <citation type="submission" date="2020-12" db="EMBL/GenBank/DDBJ databases">
        <title>Microbacterium sp. HY060.</title>
        <authorList>
            <person name="Zhou J."/>
        </authorList>
    </citation>
    <scope>NUCLEOTIDE SEQUENCE [LARGE SCALE GENOMIC DNA]</scope>
    <source>
        <strain evidence="10 11">HY60</strain>
    </source>
</reference>
<name>A0ABX6YHD1_9MICO</name>
<feature type="transmembrane region" description="Helical" evidence="8">
    <location>
        <begin position="76"/>
        <end position="101"/>
    </location>
</feature>
<keyword evidence="3" id="KW-1003">Cell membrane</keyword>
<protein>
    <submittedName>
        <fullName evidence="10">Iron ABC transporter permease</fullName>
    </submittedName>
</protein>
<feature type="transmembrane region" description="Helical" evidence="8">
    <location>
        <begin position="479"/>
        <end position="500"/>
    </location>
</feature>
<feature type="domain" description="ABC transmembrane type-1" evidence="9">
    <location>
        <begin position="361"/>
        <end position="551"/>
    </location>
</feature>
<dbReference type="Gene3D" id="1.10.3720.10">
    <property type="entry name" value="MetI-like"/>
    <property type="match status" value="2"/>
</dbReference>
<evidence type="ECO:0000256" key="8">
    <source>
        <dbReference type="RuleBase" id="RU363032"/>
    </source>
</evidence>
<dbReference type="SUPFAM" id="SSF161098">
    <property type="entry name" value="MetI-like"/>
    <property type="match status" value="2"/>
</dbReference>
<gene>
    <name evidence="10" type="ORF">HCR76_15645</name>
</gene>
<dbReference type="RefSeq" id="WP_166987174.1">
    <property type="nucleotide sequence ID" value="NZ_CP061169.1"/>
</dbReference>
<evidence type="ECO:0000256" key="2">
    <source>
        <dbReference type="ARBA" id="ARBA00022448"/>
    </source>
</evidence>
<evidence type="ECO:0000256" key="4">
    <source>
        <dbReference type="ARBA" id="ARBA00022519"/>
    </source>
</evidence>
<dbReference type="PROSITE" id="PS50928">
    <property type="entry name" value="ABC_TM1"/>
    <property type="match status" value="2"/>
</dbReference>
<dbReference type="CDD" id="cd06261">
    <property type="entry name" value="TM_PBP2"/>
    <property type="match status" value="2"/>
</dbReference>
<keyword evidence="6 8" id="KW-1133">Transmembrane helix</keyword>
<comment type="similarity">
    <text evidence="8">Belongs to the binding-protein-dependent transport system permease family.</text>
</comment>
<keyword evidence="5 8" id="KW-0812">Transmembrane</keyword>
<accession>A0ABX6YHD1</accession>
<proteinExistence type="inferred from homology"/>
<comment type="subcellular location">
    <subcellularLocation>
        <location evidence="1">Cell inner membrane</location>
        <topology evidence="1">Multi-pass membrane protein</topology>
    </subcellularLocation>
    <subcellularLocation>
        <location evidence="8">Cell membrane</location>
        <topology evidence="8">Multi-pass membrane protein</topology>
    </subcellularLocation>
</comment>
<feature type="transmembrane region" description="Helical" evidence="8">
    <location>
        <begin position="260"/>
        <end position="280"/>
    </location>
</feature>
<keyword evidence="4" id="KW-0997">Cell inner membrane</keyword>
<dbReference type="PANTHER" id="PTHR43357:SF3">
    <property type="entry name" value="FE(3+)-TRANSPORT SYSTEM PERMEASE PROTEIN FBPB 2"/>
    <property type="match status" value="1"/>
</dbReference>
<feature type="transmembrane region" description="Helical" evidence="8">
    <location>
        <begin position="399"/>
        <end position="417"/>
    </location>
</feature>
<organism evidence="10 11">
    <name type="scientific">Paramicrobacterium chengjingii</name>
    <dbReference type="NCBI Taxonomy" id="2769067"/>
    <lineage>
        <taxon>Bacteria</taxon>
        <taxon>Bacillati</taxon>
        <taxon>Actinomycetota</taxon>
        <taxon>Actinomycetes</taxon>
        <taxon>Micrococcales</taxon>
        <taxon>Microbacteriaceae</taxon>
        <taxon>Paramicrobacterium</taxon>
    </lineage>
</organism>
<feature type="transmembrane region" description="Helical" evidence="8">
    <location>
        <begin position="21"/>
        <end position="45"/>
    </location>
</feature>
<feature type="transmembrane region" description="Helical" evidence="8">
    <location>
        <begin position="110"/>
        <end position="132"/>
    </location>
</feature>
<feature type="transmembrane region" description="Helical" evidence="8">
    <location>
        <begin position="152"/>
        <end position="175"/>
    </location>
</feature>
<evidence type="ECO:0000256" key="1">
    <source>
        <dbReference type="ARBA" id="ARBA00004429"/>
    </source>
</evidence>
<keyword evidence="2 8" id="KW-0813">Transport</keyword>
<dbReference type="EMBL" id="CP061169">
    <property type="protein sequence ID" value="QPZ38198.1"/>
    <property type="molecule type" value="Genomic_DNA"/>
</dbReference>
<feature type="transmembrane region" description="Helical" evidence="8">
    <location>
        <begin position="365"/>
        <end position="387"/>
    </location>
</feature>
<evidence type="ECO:0000256" key="3">
    <source>
        <dbReference type="ARBA" id="ARBA00022475"/>
    </source>
</evidence>
<evidence type="ECO:0000259" key="9">
    <source>
        <dbReference type="PROSITE" id="PS50928"/>
    </source>
</evidence>
<dbReference type="InterPro" id="IPR035906">
    <property type="entry name" value="MetI-like_sf"/>
</dbReference>
<keyword evidence="7 8" id="KW-0472">Membrane</keyword>
<dbReference type="InterPro" id="IPR000515">
    <property type="entry name" value="MetI-like"/>
</dbReference>
<dbReference type="Pfam" id="PF00528">
    <property type="entry name" value="BPD_transp_1"/>
    <property type="match status" value="2"/>
</dbReference>
<evidence type="ECO:0000313" key="10">
    <source>
        <dbReference type="EMBL" id="QPZ38198.1"/>
    </source>
</evidence>
<keyword evidence="11" id="KW-1185">Reference proteome</keyword>
<dbReference type="Proteomes" id="UP000662814">
    <property type="component" value="Chromosome"/>
</dbReference>
<evidence type="ECO:0000313" key="11">
    <source>
        <dbReference type="Proteomes" id="UP000662814"/>
    </source>
</evidence>